<protein>
    <submittedName>
        <fullName evidence="2">Uncharacterized protein</fullName>
    </submittedName>
</protein>
<comment type="caution">
    <text evidence="2">The sequence shown here is derived from an EMBL/GenBank/DDBJ whole genome shotgun (WGS) entry which is preliminary data.</text>
</comment>
<feature type="compositionally biased region" description="Polar residues" evidence="1">
    <location>
        <begin position="303"/>
        <end position="325"/>
    </location>
</feature>
<gene>
    <name evidence="2" type="ORF">BJX63DRAFT_58622</name>
</gene>
<proteinExistence type="predicted"/>
<feature type="region of interest" description="Disordered" evidence="1">
    <location>
        <begin position="38"/>
        <end position="74"/>
    </location>
</feature>
<dbReference type="Proteomes" id="UP001610334">
    <property type="component" value="Unassembled WGS sequence"/>
</dbReference>
<evidence type="ECO:0000313" key="3">
    <source>
        <dbReference type="Proteomes" id="UP001610334"/>
    </source>
</evidence>
<feature type="region of interest" description="Disordered" evidence="1">
    <location>
        <begin position="271"/>
        <end position="381"/>
    </location>
</feature>
<evidence type="ECO:0000256" key="1">
    <source>
        <dbReference type="SAM" id="MobiDB-lite"/>
    </source>
</evidence>
<keyword evidence="3" id="KW-1185">Reference proteome</keyword>
<feature type="region of interest" description="Disordered" evidence="1">
    <location>
        <begin position="173"/>
        <end position="201"/>
    </location>
</feature>
<name>A0ABR4HT09_9EURO</name>
<feature type="compositionally biased region" description="Polar residues" evidence="1">
    <location>
        <begin position="342"/>
        <end position="351"/>
    </location>
</feature>
<evidence type="ECO:0000313" key="2">
    <source>
        <dbReference type="EMBL" id="KAL2818630.1"/>
    </source>
</evidence>
<feature type="region of interest" description="Disordered" evidence="1">
    <location>
        <begin position="116"/>
        <end position="142"/>
    </location>
</feature>
<accession>A0ABR4HT09</accession>
<feature type="compositionally biased region" description="Pro residues" evidence="1">
    <location>
        <begin position="124"/>
        <end position="133"/>
    </location>
</feature>
<feature type="compositionally biased region" description="Low complexity" evidence="1">
    <location>
        <begin position="368"/>
        <end position="380"/>
    </location>
</feature>
<feature type="region of interest" description="Disordered" evidence="1">
    <location>
        <begin position="1"/>
        <end position="24"/>
    </location>
</feature>
<organism evidence="2 3">
    <name type="scientific">Aspergillus granulosus</name>
    <dbReference type="NCBI Taxonomy" id="176169"/>
    <lineage>
        <taxon>Eukaryota</taxon>
        <taxon>Fungi</taxon>
        <taxon>Dikarya</taxon>
        <taxon>Ascomycota</taxon>
        <taxon>Pezizomycotina</taxon>
        <taxon>Eurotiomycetes</taxon>
        <taxon>Eurotiomycetidae</taxon>
        <taxon>Eurotiales</taxon>
        <taxon>Aspergillaceae</taxon>
        <taxon>Aspergillus</taxon>
        <taxon>Aspergillus subgen. Nidulantes</taxon>
    </lineage>
</organism>
<reference evidence="2 3" key="1">
    <citation type="submission" date="2024-07" db="EMBL/GenBank/DDBJ databases">
        <title>Section-level genome sequencing and comparative genomics of Aspergillus sections Usti and Cavernicolus.</title>
        <authorList>
            <consortium name="Lawrence Berkeley National Laboratory"/>
            <person name="Nybo J.L."/>
            <person name="Vesth T.C."/>
            <person name="Theobald S."/>
            <person name="Frisvad J.C."/>
            <person name="Larsen T.O."/>
            <person name="Kjaerboelling I."/>
            <person name="Rothschild-Mancinelli K."/>
            <person name="Lyhne E.K."/>
            <person name="Kogle M.E."/>
            <person name="Barry K."/>
            <person name="Clum A."/>
            <person name="Na H."/>
            <person name="Ledsgaard L."/>
            <person name="Lin J."/>
            <person name="Lipzen A."/>
            <person name="Kuo A."/>
            <person name="Riley R."/>
            <person name="Mondo S."/>
            <person name="Labutti K."/>
            <person name="Haridas S."/>
            <person name="Pangalinan J."/>
            <person name="Salamov A.A."/>
            <person name="Simmons B.A."/>
            <person name="Magnuson J.K."/>
            <person name="Chen J."/>
            <person name="Drula E."/>
            <person name="Henrissat B."/>
            <person name="Wiebenga A."/>
            <person name="Lubbers R.J."/>
            <person name="Gomes A.C."/>
            <person name="Makela M.R."/>
            <person name="Stajich J."/>
            <person name="Grigoriev I.V."/>
            <person name="Mortensen U.H."/>
            <person name="De Vries R.P."/>
            <person name="Baker S.E."/>
            <person name="Andersen M.R."/>
        </authorList>
    </citation>
    <scope>NUCLEOTIDE SEQUENCE [LARGE SCALE GENOMIC DNA]</scope>
    <source>
        <strain evidence="2 3">CBS 588.65</strain>
    </source>
</reference>
<dbReference type="EMBL" id="JBFXLT010000013">
    <property type="protein sequence ID" value="KAL2818630.1"/>
    <property type="molecule type" value="Genomic_DNA"/>
</dbReference>
<feature type="region of interest" description="Disordered" evidence="1">
    <location>
        <begin position="531"/>
        <end position="553"/>
    </location>
</feature>
<feature type="compositionally biased region" description="Polar residues" evidence="1">
    <location>
        <begin position="176"/>
        <end position="185"/>
    </location>
</feature>
<sequence length="553" mass="59449">MAKGMLGKSRPSPESQSISKPVLKYTDALPRNDLRQIEGGISYSRPIHQVVKAGQRPGTPSGYSTKRKPGAPAPGFDFQITVPPADIALAPSETVRALDESMIGIALGSPRLLESQTPTALAHPYPPPTPPDVDGPSSALQRKSSKWRKIGGLFKAKNAVASNVNKPFYQVRAETETPSQGSSHSIDCKSRQRAGSKTEPIENTELWPCLVSEQEAIMQKQASTSPSAPGSLLQVEIPKVEMERYSVMFGGLLNNSRPSLLNRRSKTLDDVATSGTEVLTMASPPLGPPRRRATSPTRSRSPNFTLFPTTPSSKASKVLGSQNLPQVPDSLRRAQPAAEAPSQETGTSQSMPKVENDSKAQSSHRPQSSVTSFLSSTSIGSDDEPLLIHKIEPIRTFAGMKEPNWEMINRKTSVGNPPQPTTKKLVVNTRELRSNSGSSTSTTASSPILSPLNSIRTGVSPVGNNVTPTILPPPGKYPPEEDPIPTIEVSVARSISVSKGKKQVLVPVRTRTRTGHLNSNERLVARQVRTPQVTGGKSAHRPGFSQDVRIELA</sequence>